<protein>
    <submittedName>
        <fullName evidence="1">Uncharacterized protein</fullName>
    </submittedName>
</protein>
<sequence>MWLASADVGVMVLNTRSASAAVAVPDPDWSWADDAANLVERAIEQGLVIARKRSPLSDYKLGLV</sequence>
<gene>
    <name evidence="1" type="ORF">EXIGLDRAFT_717000</name>
</gene>
<evidence type="ECO:0000313" key="1">
    <source>
        <dbReference type="EMBL" id="KZV93527.1"/>
    </source>
</evidence>
<accession>A0A165IKK5</accession>
<dbReference type="Proteomes" id="UP000077266">
    <property type="component" value="Unassembled WGS sequence"/>
</dbReference>
<dbReference type="EMBL" id="KV425988">
    <property type="protein sequence ID" value="KZV93527.1"/>
    <property type="molecule type" value="Genomic_DNA"/>
</dbReference>
<dbReference type="InParanoid" id="A0A165IKK5"/>
<evidence type="ECO:0000313" key="2">
    <source>
        <dbReference type="Proteomes" id="UP000077266"/>
    </source>
</evidence>
<organism evidence="1 2">
    <name type="scientific">Exidia glandulosa HHB12029</name>
    <dbReference type="NCBI Taxonomy" id="1314781"/>
    <lineage>
        <taxon>Eukaryota</taxon>
        <taxon>Fungi</taxon>
        <taxon>Dikarya</taxon>
        <taxon>Basidiomycota</taxon>
        <taxon>Agaricomycotina</taxon>
        <taxon>Agaricomycetes</taxon>
        <taxon>Auriculariales</taxon>
        <taxon>Exidiaceae</taxon>
        <taxon>Exidia</taxon>
    </lineage>
</organism>
<keyword evidence="2" id="KW-1185">Reference proteome</keyword>
<name>A0A165IKK5_EXIGL</name>
<proteinExistence type="predicted"/>
<reference evidence="1 2" key="1">
    <citation type="journal article" date="2016" name="Mol. Biol. Evol.">
        <title>Comparative Genomics of Early-Diverging Mushroom-Forming Fungi Provides Insights into the Origins of Lignocellulose Decay Capabilities.</title>
        <authorList>
            <person name="Nagy L.G."/>
            <person name="Riley R."/>
            <person name="Tritt A."/>
            <person name="Adam C."/>
            <person name="Daum C."/>
            <person name="Floudas D."/>
            <person name="Sun H."/>
            <person name="Yadav J.S."/>
            <person name="Pangilinan J."/>
            <person name="Larsson K.H."/>
            <person name="Matsuura K."/>
            <person name="Barry K."/>
            <person name="Labutti K."/>
            <person name="Kuo R."/>
            <person name="Ohm R.A."/>
            <person name="Bhattacharya S.S."/>
            <person name="Shirouzu T."/>
            <person name="Yoshinaga Y."/>
            <person name="Martin F.M."/>
            <person name="Grigoriev I.V."/>
            <person name="Hibbett D.S."/>
        </authorList>
    </citation>
    <scope>NUCLEOTIDE SEQUENCE [LARGE SCALE GENOMIC DNA]</scope>
    <source>
        <strain evidence="1 2">HHB12029</strain>
    </source>
</reference>
<dbReference type="AlphaFoldDB" id="A0A165IKK5"/>